<gene>
    <name evidence="2" type="ORF">ACFFHU_26170</name>
</gene>
<evidence type="ECO:0000313" key="3">
    <source>
        <dbReference type="Proteomes" id="UP001589894"/>
    </source>
</evidence>
<protein>
    <submittedName>
        <fullName evidence="2">ATP-grasp domain-containing protein</fullName>
    </submittedName>
</protein>
<proteinExistence type="predicted"/>
<dbReference type="Proteomes" id="UP001589894">
    <property type="component" value="Unassembled WGS sequence"/>
</dbReference>
<dbReference type="RefSeq" id="WP_377342920.1">
    <property type="nucleotide sequence ID" value="NZ_JBHLUE010000026.1"/>
</dbReference>
<name>A0ABV6P3K2_9ACTN</name>
<sequence length="283" mass="30986">MMLLIPGDPLRPRRPDEHFAPEASAAREAGLTVAVVDHDALARSDGADRAVAAVPAGDTAVYRGWMLRSEQYGGFVDALARRGVTLRTTVGNYQRAHEFPGWYPALTAVTPRSAWTTGTDRTDFDRARRALDAGPAVLRDHVKSMKHHWDEAAFIPDLGDADAAWKVANRFRQLREDDFVGGFVLREFEDFTSAEVRTWWVAGRCALVGPHPDTPHDRPPQRLDLDWLTPLVGALNLPFVTVDLALRADGAWRVVEVGDGQVSDRPNSVAPSALIAALVGEPG</sequence>
<dbReference type="EMBL" id="JBHLUE010000026">
    <property type="protein sequence ID" value="MFC0567612.1"/>
    <property type="molecule type" value="Genomic_DNA"/>
</dbReference>
<organism evidence="2 3">
    <name type="scientific">Plantactinospora siamensis</name>
    <dbReference type="NCBI Taxonomy" id="555372"/>
    <lineage>
        <taxon>Bacteria</taxon>
        <taxon>Bacillati</taxon>
        <taxon>Actinomycetota</taxon>
        <taxon>Actinomycetes</taxon>
        <taxon>Micromonosporales</taxon>
        <taxon>Micromonosporaceae</taxon>
        <taxon>Plantactinospora</taxon>
    </lineage>
</organism>
<dbReference type="InterPro" id="IPR025643">
    <property type="entry name" value="R2K_3"/>
</dbReference>
<evidence type="ECO:0000259" key="1">
    <source>
        <dbReference type="Pfam" id="PF14243"/>
    </source>
</evidence>
<keyword evidence="3" id="KW-1185">Reference proteome</keyword>
<accession>A0ABV6P3K2</accession>
<evidence type="ECO:0000313" key="2">
    <source>
        <dbReference type="EMBL" id="MFC0567612.1"/>
    </source>
</evidence>
<feature type="domain" description="ATP-grasp" evidence="1">
    <location>
        <begin position="132"/>
        <end position="278"/>
    </location>
</feature>
<reference evidence="2 3" key="1">
    <citation type="submission" date="2024-09" db="EMBL/GenBank/DDBJ databases">
        <authorList>
            <person name="Sun Q."/>
            <person name="Mori K."/>
        </authorList>
    </citation>
    <scope>NUCLEOTIDE SEQUENCE [LARGE SCALE GENOMIC DNA]</scope>
    <source>
        <strain evidence="2 3">TBRC 2205</strain>
    </source>
</reference>
<dbReference type="Pfam" id="PF14243">
    <property type="entry name" value="R2K_3"/>
    <property type="match status" value="1"/>
</dbReference>
<comment type="caution">
    <text evidence="2">The sequence shown here is derived from an EMBL/GenBank/DDBJ whole genome shotgun (WGS) entry which is preliminary data.</text>
</comment>